<proteinExistence type="predicted"/>
<accession>A0A100Y5Z2</accession>
<dbReference type="GO" id="GO:0005737">
    <property type="term" value="C:cytoplasm"/>
    <property type="evidence" value="ECO:0007669"/>
    <property type="project" value="TreeGrafter"/>
</dbReference>
<dbReference type="InterPro" id="IPR003462">
    <property type="entry name" value="ODC_Mu_crystall"/>
</dbReference>
<sequence length="329" mass="34483">MRTLLPPAEALDVVREAMIAQARGKVSKPAPWHLEVPAADASVHGEVHVKGGYVHDASHYTVKLATGFFGNRELGIPVSSGLSVIADATTGFPTVIVLDNGYLTDVRTGAAGALAAQVLSRIDSHRVALIGPGHQADYQLRALLQVRNPRELVVHGRDRARAKAFARRAQALHSWEVQVAADSAEAVRRADIIITVTPSRAPYLHGEWIKPGAHITAVGADMEGKQELHLSALRRAAVVTADDPDQCLHIGELQHAAKAGITDTLNIEALGDVLAGRHPGRSSATEITIADLTGLGAQDAAMGARLATALMECSRSTAGTGNGAAGSVI</sequence>
<dbReference type="Gene3D" id="3.40.50.720">
    <property type="entry name" value="NAD(P)-binding Rossmann-like Domain"/>
    <property type="match status" value="1"/>
</dbReference>
<dbReference type="AlphaFoldDB" id="A0A100Y5Z2"/>
<evidence type="ECO:0000313" key="2">
    <source>
        <dbReference type="Proteomes" id="UP000054011"/>
    </source>
</evidence>
<dbReference type="Pfam" id="PF02423">
    <property type="entry name" value="OCD_Mu_crystall"/>
    <property type="match status" value="1"/>
</dbReference>
<dbReference type="PANTHER" id="PTHR13812:SF19">
    <property type="entry name" value="KETIMINE REDUCTASE MU-CRYSTALLIN"/>
    <property type="match status" value="1"/>
</dbReference>
<keyword evidence="2" id="KW-1185">Reference proteome</keyword>
<organism evidence="1 2">
    <name type="scientific">Streptomyces kanasensis</name>
    <dbReference type="NCBI Taxonomy" id="936756"/>
    <lineage>
        <taxon>Bacteria</taxon>
        <taxon>Bacillati</taxon>
        <taxon>Actinomycetota</taxon>
        <taxon>Actinomycetes</taxon>
        <taxon>Kitasatosporales</taxon>
        <taxon>Streptomycetaceae</taxon>
        <taxon>Streptomyces</taxon>
    </lineage>
</organism>
<name>A0A100Y5Z2_9ACTN</name>
<comment type="caution">
    <text evidence="1">The sequence shown here is derived from an EMBL/GenBank/DDBJ whole genome shotgun (WGS) entry which is preliminary data.</text>
</comment>
<dbReference type="Gene3D" id="3.30.1780.10">
    <property type="entry name" value="ornithine cyclodeaminase, domain 1"/>
    <property type="match status" value="1"/>
</dbReference>
<evidence type="ECO:0008006" key="3">
    <source>
        <dbReference type="Google" id="ProtNLM"/>
    </source>
</evidence>
<dbReference type="EMBL" id="LNSV01000029">
    <property type="protein sequence ID" value="KUH38263.1"/>
    <property type="molecule type" value="Genomic_DNA"/>
</dbReference>
<dbReference type="SUPFAM" id="SSF51735">
    <property type="entry name" value="NAD(P)-binding Rossmann-fold domains"/>
    <property type="match status" value="1"/>
</dbReference>
<protein>
    <recommendedName>
        <fullName evidence="3">Ornithine cyclodeaminase</fullName>
    </recommendedName>
</protein>
<evidence type="ECO:0000313" key="1">
    <source>
        <dbReference type="EMBL" id="KUH38263.1"/>
    </source>
</evidence>
<dbReference type="STRING" id="936756.ATE80_13850"/>
<dbReference type="InterPro" id="IPR036291">
    <property type="entry name" value="NAD(P)-bd_dom_sf"/>
</dbReference>
<dbReference type="PANTHER" id="PTHR13812">
    <property type="entry name" value="KETIMINE REDUCTASE MU-CRYSTALLIN"/>
    <property type="match status" value="1"/>
</dbReference>
<reference evidence="1 2" key="1">
    <citation type="submission" date="2015-11" db="EMBL/GenBank/DDBJ databases">
        <title>Genome-wide analysis reveals the secondary metabolome in Streptomyces kanasensis ZX01.</title>
        <authorList>
            <person name="Zhang G."/>
            <person name="Han L."/>
            <person name="Feng J."/>
            <person name="Zhang X."/>
        </authorList>
    </citation>
    <scope>NUCLEOTIDE SEQUENCE [LARGE SCALE GENOMIC DNA]</scope>
    <source>
        <strain evidence="1 2">ZX01</strain>
    </source>
</reference>
<dbReference type="InterPro" id="IPR023401">
    <property type="entry name" value="ODC_N"/>
</dbReference>
<dbReference type="Proteomes" id="UP000054011">
    <property type="component" value="Unassembled WGS sequence"/>
</dbReference>
<dbReference type="PIRSF" id="PIRSF001439">
    <property type="entry name" value="CryM"/>
    <property type="match status" value="1"/>
</dbReference>
<gene>
    <name evidence="1" type="ORF">ATE80_13850</name>
</gene>